<feature type="transmembrane region" description="Helical" evidence="7">
    <location>
        <begin position="211"/>
        <end position="232"/>
    </location>
</feature>
<evidence type="ECO:0000256" key="1">
    <source>
        <dbReference type="ARBA" id="ARBA00004651"/>
    </source>
</evidence>
<comment type="caution">
    <text evidence="8">The sequence shown here is derived from an EMBL/GenBank/DDBJ whole genome shotgun (WGS) entry which is preliminary data.</text>
</comment>
<dbReference type="EMBL" id="JANIBJ010000004">
    <property type="protein sequence ID" value="MCQ8103091.1"/>
    <property type="molecule type" value="Genomic_DNA"/>
</dbReference>
<keyword evidence="3" id="KW-0808">Transferase</keyword>
<evidence type="ECO:0000256" key="2">
    <source>
        <dbReference type="ARBA" id="ARBA00022475"/>
    </source>
</evidence>
<feature type="transmembrane region" description="Helical" evidence="7">
    <location>
        <begin position="238"/>
        <end position="259"/>
    </location>
</feature>
<evidence type="ECO:0000256" key="6">
    <source>
        <dbReference type="ARBA" id="ARBA00023136"/>
    </source>
</evidence>
<dbReference type="Pfam" id="PF00953">
    <property type="entry name" value="Glycos_transf_4"/>
    <property type="match status" value="1"/>
</dbReference>
<dbReference type="CDD" id="cd06854">
    <property type="entry name" value="GT_WbpL_WbcO_like"/>
    <property type="match status" value="1"/>
</dbReference>
<keyword evidence="5 7" id="KW-1133">Transmembrane helix</keyword>
<proteinExistence type="predicted"/>
<gene>
    <name evidence="8" type="ORF">NP590_03135</name>
</gene>
<dbReference type="RefSeq" id="WP_256600759.1">
    <property type="nucleotide sequence ID" value="NZ_JANIBJ010000004.1"/>
</dbReference>
<keyword evidence="9" id="KW-1185">Reference proteome</keyword>
<feature type="transmembrane region" description="Helical" evidence="7">
    <location>
        <begin position="187"/>
        <end position="204"/>
    </location>
</feature>
<comment type="subcellular location">
    <subcellularLocation>
        <location evidence="1">Cell membrane</location>
        <topology evidence="1">Multi-pass membrane protein</topology>
    </subcellularLocation>
</comment>
<name>A0ABT1TC97_9GAMM</name>
<keyword evidence="2" id="KW-1003">Cell membrane</keyword>
<accession>A0ABT1TC97</accession>
<feature type="transmembrane region" description="Helical" evidence="7">
    <location>
        <begin position="164"/>
        <end position="181"/>
    </location>
</feature>
<feature type="transmembrane region" description="Helical" evidence="7">
    <location>
        <begin position="6"/>
        <end position="25"/>
    </location>
</feature>
<feature type="transmembrane region" description="Helical" evidence="7">
    <location>
        <begin position="289"/>
        <end position="309"/>
    </location>
</feature>
<feature type="transmembrane region" description="Helical" evidence="7">
    <location>
        <begin position="315"/>
        <end position="331"/>
    </location>
</feature>
<keyword evidence="6 7" id="KW-0472">Membrane</keyword>
<dbReference type="InterPro" id="IPR000715">
    <property type="entry name" value="Glycosyl_transferase_4"/>
</dbReference>
<feature type="transmembrane region" description="Helical" evidence="7">
    <location>
        <begin position="99"/>
        <end position="119"/>
    </location>
</feature>
<evidence type="ECO:0000256" key="4">
    <source>
        <dbReference type="ARBA" id="ARBA00022692"/>
    </source>
</evidence>
<evidence type="ECO:0000313" key="8">
    <source>
        <dbReference type="EMBL" id="MCQ8103091.1"/>
    </source>
</evidence>
<evidence type="ECO:0000313" key="9">
    <source>
        <dbReference type="Proteomes" id="UP001524499"/>
    </source>
</evidence>
<dbReference type="PANTHER" id="PTHR22926:SF3">
    <property type="entry name" value="UNDECAPRENYL-PHOSPHATE ALPHA-N-ACETYLGLUCOSAMINYL 1-PHOSPHATE TRANSFERASE"/>
    <property type="match status" value="1"/>
</dbReference>
<feature type="transmembrane region" description="Helical" evidence="7">
    <location>
        <begin position="139"/>
        <end position="157"/>
    </location>
</feature>
<dbReference type="PANTHER" id="PTHR22926">
    <property type="entry name" value="PHOSPHO-N-ACETYLMURAMOYL-PENTAPEPTIDE-TRANSFERASE"/>
    <property type="match status" value="1"/>
</dbReference>
<organism evidence="8 9">
    <name type="scientific">Methylomonas subterranea</name>
    <dbReference type="NCBI Taxonomy" id="2952225"/>
    <lineage>
        <taxon>Bacteria</taxon>
        <taxon>Pseudomonadati</taxon>
        <taxon>Pseudomonadota</taxon>
        <taxon>Gammaproteobacteria</taxon>
        <taxon>Methylococcales</taxon>
        <taxon>Methylococcaceae</taxon>
        <taxon>Methylomonas</taxon>
    </lineage>
</organism>
<feature type="transmembrane region" description="Helical" evidence="7">
    <location>
        <begin position="46"/>
        <end position="64"/>
    </location>
</feature>
<evidence type="ECO:0000256" key="5">
    <source>
        <dbReference type="ARBA" id="ARBA00022989"/>
    </source>
</evidence>
<protein>
    <submittedName>
        <fullName evidence="8">Glycosyltransferase family 4 protein</fullName>
    </submittedName>
</protein>
<keyword evidence="4 7" id="KW-0812">Transmembrane</keyword>
<dbReference type="Proteomes" id="UP001524499">
    <property type="component" value="Unassembled WGS sequence"/>
</dbReference>
<reference evidence="8 9" key="1">
    <citation type="submission" date="2022-07" db="EMBL/GenBank/DDBJ databases">
        <title>Methylomonas rivi sp. nov., Methylomonas rosea sp. nov., Methylomonas aureus sp. nov. and Methylomonas subterranea sp. nov., four novel methanotrophs isolated from a freshwater creek and the deep terrestrial subsurface.</title>
        <authorList>
            <person name="Abin C."/>
            <person name="Sankaranarayanan K."/>
            <person name="Garner C."/>
            <person name="Sindelar R."/>
            <person name="Kotary K."/>
            <person name="Garner R."/>
            <person name="Barclay S."/>
            <person name="Lawson P."/>
            <person name="Krumholz L."/>
        </authorList>
    </citation>
    <scope>NUCLEOTIDE SEQUENCE [LARGE SCALE GENOMIC DNA]</scope>
    <source>
        <strain evidence="8 9">SURF-2</strain>
    </source>
</reference>
<feature type="transmembrane region" description="Helical" evidence="7">
    <location>
        <begin position="70"/>
        <end position="87"/>
    </location>
</feature>
<evidence type="ECO:0000256" key="3">
    <source>
        <dbReference type="ARBA" id="ARBA00022679"/>
    </source>
</evidence>
<evidence type="ECO:0000256" key="7">
    <source>
        <dbReference type="SAM" id="Phobius"/>
    </source>
</evidence>
<sequence>MLFYFVLVLLASIILTGVIRSYALARKVLDIPNQRSSHAAPTPRGGGLAIVLAFGFAMLLLGFRQLIDDRALILMGISLCVAGIGFCDDHSHVPARWRFLIHALAAISILLLLSGFPLLLLPSPLDGLMQRGLVDLAWLGYPLGIVGLVWFLNLFNFMDGIDGIAASESLFMCLALAVYAYYLDGSLFYICISLAAATGGFLAWNWPRAKIFMGDVGSGFLGLWMGLLIMLAARQAAVLLYCGLILFGIFLVDATYTLAVRILSGQKWYEAHCSHAYQRAAKRFGHLRVLLACWLINVAWLLPLSFWVFTHPSHALAGLLTAYLPLVYLAYRFKAGLADRPAS</sequence>